<evidence type="ECO:0000256" key="3">
    <source>
        <dbReference type="ARBA" id="ARBA00022448"/>
    </source>
</evidence>
<dbReference type="OrthoDB" id="9793390at2"/>
<dbReference type="GO" id="GO:0055085">
    <property type="term" value="P:transmembrane transport"/>
    <property type="evidence" value="ECO:0007669"/>
    <property type="project" value="TreeGrafter"/>
</dbReference>
<dbReference type="Pfam" id="PF01594">
    <property type="entry name" value="AI-2E_transport"/>
    <property type="match status" value="1"/>
</dbReference>
<feature type="transmembrane region" description="Helical" evidence="8">
    <location>
        <begin position="263"/>
        <end position="288"/>
    </location>
</feature>
<keyword evidence="3" id="KW-0813">Transport</keyword>
<dbReference type="PANTHER" id="PTHR21716:SF53">
    <property type="entry name" value="PERMEASE PERM-RELATED"/>
    <property type="match status" value="1"/>
</dbReference>
<proteinExistence type="inferred from homology"/>
<evidence type="ECO:0000256" key="2">
    <source>
        <dbReference type="ARBA" id="ARBA00009773"/>
    </source>
</evidence>
<keyword evidence="6 8" id="KW-1133">Transmembrane helix</keyword>
<keyword evidence="4" id="KW-1003">Cell membrane</keyword>
<dbReference type="RefSeq" id="WP_060931611.1">
    <property type="nucleotide sequence ID" value="NZ_KQ959838.1"/>
</dbReference>
<dbReference type="Proteomes" id="UP000070394">
    <property type="component" value="Unassembled WGS sequence"/>
</dbReference>
<dbReference type="InterPro" id="IPR002549">
    <property type="entry name" value="AI-2E-like"/>
</dbReference>
<dbReference type="EMBL" id="LSDA01000104">
    <property type="protein sequence ID" value="KXB56151.1"/>
    <property type="molecule type" value="Genomic_DNA"/>
</dbReference>
<dbReference type="STRING" id="467210.HMPREF1866_01934"/>
<name>A0A133ZL71_9FIRM</name>
<comment type="caution">
    <text evidence="9">The sequence shown here is derived from an EMBL/GenBank/DDBJ whole genome shotgun (WGS) entry which is preliminary data.</text>
</comment>
<protein>
    <recommendedName>
        <fullName evidence="11">ATP synthase F0, A subunit</fullName>
    </recommendedName>
</protein>
<keyword evidence="7 8" id="KW-0472">Membrane</keyword>
<dbReference type="PANTHER" id="PTHR21716">
    <property type="entry name" value="TRANSMEMBRANE PROTEIN"/>
    <property type="match status" value="1"/>
</dbReference>
<evidence type="ECO:0000256" key="8">
    <source>
        <dbReference type="SAM" id="Phobius"/>
    </source>
</evidence>
<keyword evidence="5 8" id="KW-0812">Transmembrane</keyword>
<comment type="similarity">
    <text evidence="2">Belongs to the autoinducer-2 exporter (AI-2E) (TC 2.A.86) family.</text>
</comment>
<feature type="transmembrane region" description="Helical" evidence="8">
    <location>
        <begin position="73"/>
        <end position="98"/>
    </location>
</feature>
<evidence type="ECO:0000256" key="4">
    <source>
        <dbReference type="ARBA" id="ARBA00022475"/>
    </source>
</evidence>
<comment type="subcellular location">
    <subcellularLocation>
        <location evidence="1">Cell membrane</location>
        <topology evidence="1">Multi-pass membrane protein</topology>
    </subcellularLocation>
</comment>
<sequence length="367" mass="40681">MNNIKKKYIAYIVVATIIVYATVRYFGTVERYILRVTNTLMPFVAGAMMAYIINILMDAYEDLLLKKFHNKKIIRAVSIVLSIFTFVLVIVLLLGLIIPQLVKIMFSIMYTDPGDIKKIIESISKNNIVDKIADIMNIDIKNIDISGYVTKLIHSVMSSVGNILMGVISGISGIFNTVISVFMAVVFAIYILVDKERIALQGDKLLRAFLPSKRDTVIDVLSIFNKSFRNYFISQIKEAIILGVLLYIVMIIARLPYASSISILVGVTALIPVIGAYAGLFIGALMIITKSFSSMIIFIIVHTLVQQFENNIIYPRVVGSSVGLPGMWVIVAVALGGSLFGIFGVFVAVPVAASLYFILKRETLKRL</sequence>
<feature type="transmembrane region" description="Helical" evidence="8">
    <location>
        <begin position="9"/>
        <end position="26"/>
    </location>
</feature>
<feature type="transmembrane region" description="Helical" evidence="8">
    <location>
        <begin position="163"/>
        <end position="193"/>
    </location>
</feature>
<dbReference type="PATRIC" id="fig|467210.3.peg.1913"/>
<reference evidence="10" key="1">
    <citation type="submission" date="2016-01" db="EMBL/GenBank/DDBJ databases">
        <authorList>
            <person name="Mitreva M."/>
            <person name="Pepin K.H."/>
            <person name="Mihindukulasuriya K.A."/>
            <person name="Fulton R."/>
            <person name="Fronick C."/>
            <person name="O'Laughlin M."/>
            <person name="Miner T."/>
            <person name="Herter B."/>
            <person name="Rosa B.A."/>
            <person name="Cordes M."/>
            <person name="Tomlinson C."/>
            <person name="Wollam A."/>
            <person name="Palsikar V.B."/>
            <person name="Mardis E.R."/>
            <person name="Wilson R.K."/>
        </authorList>
    </citation>
    <scope>NUCLEOTIDE SEQUENCE [LARGE SCALE GENOMIC DNA]</scope>
    <source>
        <strain evidence="10">DNF00896</strain>
    </source>
</reference>
<evidence type="ECO:0000256" key="6">
    <source>
        <dbReference type="ARBA" id="ARBA00022989"/>
    </source>
</evidence>
<evidence type="ECO:0008006" key="11">
    <source>
        <dbReference type="Google" id="ProtNLM"/>
    </source>
</evidence>
<dbReference type="AlphaFoldDB" id="A0A133ZL71"/>
<evidence type="ECO:0000256" key="7">
    <source>
        <dbReference type="ARBA" id="ARBA00023136"/>
    </source>
</evidence>
<dbReference type="GO" id="GO:0005886">
    <property type="term" value="C:plasma membrane"/>
    <property type="evidence" value="ECO:0007669"/>
    <property type="project" value="UniProtKB-SubCell"/>
</dbReference>
<feature type="transmembrane region" description="Helical" evidence="8">
    <location>
        <begin position="32"/>
        <end position="53"/>
    </location>
</feature>
<gene>
    <name evidence="9" type="ORF">HMPREF1866_01934</name>
</gene>
<evidence type="ECO:0000313" key="9">
    <source>
        <dbReference type="EMBL" id="KXB56151.1"/>
    </source>
</evidence>
<keyword evidence="10" id="KW-1185">Reference proteome</keyword>
<evidence type="ECO:0000313" key="10">
    <source>
        <dbReference type="Proteomes" id="UP000070394"/>
    </source>
</evidence>
<accession>A0A133ZL71</accession>
<evidence type="ECO:0000256" key="1">
    <source>
        <dbReference type="ARBA" id="ARBA00004651"/>
    </source>
</evidence>
<evidence type="ECO:0000256" key="5">
    <source>
        <dbReference type="ARBA" id="ARBA00022692"/>
    </source>
</evidence>
<organism evidence="9 10">
    <name type="scientific">Lachnoanaerobaculum saburreum</name>
    <dbReference type="NCBI Taxonomy" id="467210"/>
    <lineage>
        <taxon>Bacteria</taxon>
        <taxon>Bacillati</taxon>
        <taxon>Bacillota</taxon>
        <taxon>Clostridia</taxon>
        <taxon>Lachnospirales</taxon>
        <taxon>Lachnospiraceae</taxon>
        <taxon>Lachnoanaerobaculum</taxon>
    </lineage>
</organism>
<feature type="transmembrane region" description="Helical" evidence="8">
    <location>
        <begin position="239"/>
        <end position="257"/>
    </location>
</feature>
<feature type="transmembrane region" description="Helical" evidence="8">
    <location>
        <begin position="326"/>
        <end position="359"/>
    </location>
</feature>
<feature type="transmembrane region" description="Helical" evidence="8">
    <location>
        <begin position="295"/>
        <end position="314"/>
    </location>
</feature>